<organism evidence="5 6">
    <name type="scientific">Leptotrichia hongkongensis</name>
    <dbReference type="NCBI Taxonomy" id="554406"/>
    <lineage>
        <taxon>Bacteria</taxon>
        <taxon>Fusobacteriati</taxon>
        <taxon>Fusobacteriota</taxon>
        <taxon>Fusobacteriia</taxon>
        <taxon>Fusobacteriales</taxon>
        <taxon>Leptotrichiaceae</taxon>
        <taxon>Leptotrichia</taxon>
    </lineage>
</organism>
<accession>A0ABV4S643</accession>
<dbReference type="SUPFAM" id="SSF55594">
    <property type="entry name" value="HPr-like"/>
    <property type="match status" value="1"/>
</dbReference>
<name>A0ABV4S643_9FUSO</name>
<evidence type="ECO:0000313" key="5">
    <source>
        <dbReference type="EMBL" id="MFA3799841.1"/>
    </source>
</evidence>
<dbReference type="Proteomes" id="UP001571581">
    <property type="component" value="Unassembled WGS sequence"/>
</dbReference>
<keyword evidence="6" id="KW-1185">Reference proteome</keyword>
<dbReference type="InterPro" id="IPR050399">
    <property type="entry name" value="HPr"/>
</dbReference>
<evidence type="ECO:0000256" key="3">
    <source>
        <dbReference type="ARBA" id="ARBA00022683"/>
    </source>
</evidence>
<dbReference type="EMBL" id="JBGORW010000007">
    <property type="protein sequence ID" value="MFA3799841.1"/>
    <property type="molecule type" value="Genomic_DNA"/>
</dbReference>
<gene>
    <name evidence="5" type="ORF">ACEG17_06540</name>
</gene>
<dbReference type="PANTHER" id="PTHR33705:SF2">
    <property type="entry name" value="PHOSPHOCARRIER PROTEIN NPR"/>
    <property type="match status" value="1"/>
</dbReference>
<protein>
    <submittedName>
        <fullName evidence="5">HPr family phosphocarrier protein</fullName>
    </submittedName>
</protein>
<dbReference type="PANTHER" id="PTHR33705">
    <property type="entry name" value="PHOSPHOCARRIER PROTEIN HPR"/>
    <property type="match status" value="1"/>
</dbReference>
<dbReference type="Gene3D" id="3.30.1340.10">
    <property type="entry name" value="HPr-like"/>
    <property type="match status" value="1"/>
</dbReference>
<sequence length="87" mass="9891">MITRTLEVKNRTGLHARPISQIIKVISKYKSKTVFRVGDKKVENKSVLGFLKLGAKFGTKVEIEIDGEDETELLKELESLFYSNFGE</sequence>
<dbReference type="NCBIfam" id="TIGR01003">
    <property type="entry name" value="PTS_HPr_family"/>
    <property type="match status" value="1"/>
</dbReference>
<evidence type="ECO:0000259" key="4">
    <source>
        <dbReference type="PROSITE" id="PS51350"/>
    </source>
</evidence>
<dbReference type="PRINTS" id="PR00107">
    <property type="entry name" value="PHOSPHOCPHPR"/>
</dbReference>
<dbReference type="Pfam" id="PF00381">
    <property type="entry name" value="PTS-HPr"/>
    <property type="match status" value="1"/>
</dbReference>
<keyword evidence="2" id="KW-0963">Cytoplasm</keyword>
<evidence type="ECO:0000256" key="1">
    <source>
        <dbReference type="ARBA" id="ARBA00004496"/>
    </source>
</evidence>
<evidence type="ECO:0000313" key="6">
    <source>
        <dbReference type="Proteomes" id="UP001571581"/>
    </source>
</evidence>
<comment type="subcellular location">
    <subcellularLocation>
        <location evidence="1">Cytoplasm</location>
    </subcellularLocation>
</comment>
<reference evidence="5 6" key="1">
    <citation type="submission" date="2024-07" db="EMBL/GenBank/DDBJ databases">
        <authorList>
            <person name="Li X.-J."/>
            <person name="Wang X."/>
        </authorList>
    </citation>
    <scope>NUCLEOTIDE SEQUENCE [LARGE SCALE GENOMIC DNA]</scope>
    <source>
        <strain evidence="5 6">DSM 23441</strain>
    </source>
</reference>
<keyword evidence="3" id="KW-0598">Phosphotransferase system</keyword>
<evidence type="ECO:0000256" key="2">
    <source>
        <dbReference type="ARBA" id="ARBA00022490"/>
    </source>
</evidence>
<dbReference type="RefSeq" id="WP_372583043.1">
    <property type="nucleotide sequence ID" value="NZ_JBGORW010000007.1"/>
</dbReference>
<proteinExistence type="predicted"/>
<dbReference type="CDD" id="cd00367">
    <property type="entry name" value="PTS-HPr_like"/>
    <property type="match status" value="1"/>
</dbReference>
<dbReference type="PROSITE" id="PS51350">
    <property type="entry name" value="PTS_HPR_DOM"/>
    <property type="match status" value="1"/>
</dbReference>
<dbReference type="InterPro" id="IPR035895">
    <property type="entry name" value="HPr-like_sf"/>
</dbReference>
<dbReference type="InterPro" id="IPR000032">
    <property type="entry name" value="HPr-like"/>
</dbReference>
<feature type="domain" description="HPr" evidence="4">
    <location>
        <begin position="1"/>
        <end position="87"/>
    </location>
</feature>
<comment type="caution">
    <text evidence="5">The sequence shown here is derived from an EMBL/GenBank/DDBJ whole genome shotgun (WGS) entry which is preliminary data.</text>
</comment>